<protein>
    <submittedName>
        <fullName evidence="1">Uncharacterized protein</fullName>
    </submittedName>
</protein>
<evidence type="ECO:0000313" key="2">
    <source>
        <dbReference type="Proteomes" id="UP000469194"/>
    </source>
</evidence>
<name>A0A6N9Z422_9BIFI</name>
<proteinExistence type="predicted"/>
<organism evidence="1 2">
    <name type="scientific">Bifidobacterium aerophilum</name>
    <dbReference type="NCBI Taxonomy" id="1798155"/>
    <lineage>
        <taxon>Bacteria</taxon>
        <taxon>Bacillati</taxon>
        <taxon>Actinomycetota</taxon>
        <taxon>Actinomycetes</taxon>
        <taxon>Bifidobacteriales</taxon>
        <taxon>Bifidobacteriaceae</taxon>
        <taxon>Bifidobacterium</taxon>
    </lineage>
</organism>
<comment type="caution">
    <text evidence="1">The sequence shown here is derived from an EMBL/GenBank/DDBJ whole genome shotgun (WGS) entry which is preliminary data.</text>
</comment>
<accession>A0A6N9Z422</accession>
<gene>
    <name evidence="1" type="ORF">GFD25_03965</name>
</gene>
<sequence>MHESLDWRRMPLERLDGHRFIAVTSSGQTIDGWLKYHPRLQACFDTDDLLLVIGSHAGTNHPGHDVKAVNVLDEARR</sequence>
<dbReference type="Proteomes" id="UP000469194">
    <property type="component" value="Unassembled WGS sequence"/>
</dbReference>
<dbReference type="RefSeq" id="WP_163230180.1">
    <property type="nucleotide sequence ID" value="NZ_WHZW01000007.1"/>
</dbReference>
<keyword evidence="2" id="KW-1185">Reference proteome</keyword>
<dbReference type="AlphaFoldDB" id="A0A6N9Z422"/>
<evidence type="ECO:0000313" key="1">
    <source>
        <dbReference type="EMBL" id="NEG89170.1"/>
    </source>
</evidence>
<dbReference type="EMBL" id="WHZW01000007">
    <property type="protein sequence ID" value="NEG89170.1"/>
    <property type="molecule type" value="Genomic_DNA"/>
</dbReference>
<reference evidence="1 2" key="1">
    <citation type="submission" date="2019-10" db="EMBL/GenBank/DDBJ databases">
        <title>Bifidobacterium from non-human primates.</title>
        <authorList>
            <person name="Modesto M."/>
        </authorList>
    </citation>
    <scope>NUCLEOTIDE SEQUENCE [LARGE SCALE GENOMIC DNA]</scope>
    <source>
        <strain evidence="1 2">TRE17</strain>
    </source>
</reference>